<feature type="domain" description="NmrA-like" evidence="1">
    <location>
        <begin position="2"/>
        <end position="237"/>
    </location>
</feature>
<dbReference type="PANTHER" id="PTHR43162:SF1">
    <property type="entry name" value="PRESTALK A DIFFERENTIATION PROTEIN A"/>
    <property type="match status" value="1"/>
</dbReference>
<organism evidence="2 3">
    <name type="scientific">Undibacter mobilis</name>
    <dbReference type="NCBI Taxonomy" id="2292256"/>
    <lineage>
        <taxon>Bacteria</taxon>
        <taxon>Pseudomonadati</taxon>
        <taxon>Pseudomonadota</taxon>
        <taxon>Alphaproteobacteria</taxon>
        <taxon>Hyphomicrobiales</taxon>
        <taxon>Nitrobacteraceae</taxon>
        <taxon>Undibacter</taxon>
    </lineage>
</organism>
<evidence type="ECO:0000259" key="1">
    <source>
        <dbReference type="Pfam" id="PF05368"/>
    </source>
</evidence>
<evidence type="ECO:0000313" key="3">
    <source>
        <dbReference type="Proteomes" id="UP000263993"/>
    </source>
</evidence>
<protein>
    <submittedName>
        <fullName evidence="2">NAD-dependent epimerase/dehydratase family protein</fullName>
    </submittedName>
</protein>
<reference evidence="3" key="1">
    <citation type="submission" date="2018-08" db="EMBL/GenBank/DDBJ databases">
        <authorList>
            <person name="Kim S.-J."/>
            <person name="Jung G.-Y."/>
        </authorList>
    </citation>
    <scope>NUCLEOTIDE SEQUENCE [LARGE SCALE GENOMIC DNA]</scope>
    <source>
        <strain evidence="3">GY_H</strain>
    </source>
</reference>
<sequence>MIAVVGATGNTGRAVVKELTQLGQAPVCIVRDLKKAHEVLGPDANIAVAELTDRLALAQAFKGVTTVFVVTGHNPDMVTQQNNVLDVALEAGVQYLVRVSGSRFFVRPDSPSVIGRGHYAIEERLRASGMKWVILRPGFFMQNTFAQAPLIRNDSKMVLPFPADLPFSFIDVRDTGAVGARVLLDPAPHIGKIYEFTGAKTNFAEFTDVFSDVLGRKITYVAVPFEQAEQVMKARGMPEWLIDHQRTARQIAMDGGLSSEATETISGIVGRAPITTRQFVEDHEAVFA</sequence>
<gene>
    <name evidence="2" type="ORF">DXH78_02270</name>
</gene>
<dbReference type="Gene3D" id="3.40.50.720">
    <property type="entry name" value="NAD(P)-binding Rossmann-like Domain"/>
    <property type="match status" value="1"/>
</dbReference>
<keyword evidence="3" id="KW-1185">Reference proteome</keyword>
<evidence type="ECO:0000313" key="2">
    <source>
        <dbReference type="EMBL" id="RDV03513.1"/>
    </source>
</evidence>
<name>A0A371B7T5_9BRAD</name>
<comment type="caution">
    <text evidence="2">The sequence shown here is derived from an EMBL/GenBank/DDBJ whole genome shotgun (WGS) entry which is preliminary data.</text>
</comment>
<dbReference type="AlphaFoldDB" id="A0A371B7T5"/>
<dbReference type="SUPFAM" id="SSF51735">
    <property type="entry name" value="NAD(P)-binding Rossmann-fold domains"/>
    <property type="match status" value="1"/>
</dbReference>
<accession>A0A371B7T5</accession>
<dbReference type="InterPro" id="IPR008030">
    <property type="entry name" value="NmrA-like"/>
</dbReference>
<dbReference type="RefSeq" id="WP_115515538.1">
    <property type="nucleotide sequence ID" value="NZ_QRGO01000001.1"/>
</dbReference>
<dbReference type="OrthoDB" id="109735at2"/>
<dbReference type="PANTHER" id="PTHR43162">
    <property type="match status" value="1"/>
</dbReference>
<dbReference type="Gene3D" id="3.90.25.10">
    <property type="entry name" value="UDP-galactose 4-epimerase, domain 1"/>
    <property type="match status" value="1"/>
</dbReference>
<dbReference type="Pfam" id="PF05368">
    <property type="entry name" value="NmrA"/>
    <property type="match status" value="1"/>
</dbReference>
<dbReference type="EMBL" id="QRGO01000001">
    <property type="protein sequence ID" value="RDV03513.1"/>
    <property type="molecule type" value="Genomic_DNA"/>
</dbReference>
<dbReference type="InterPro" id="IPR051604">
    <property type="entry name" value="Ergot_Alk_Oxidoreductase"/>
</dbReference>
<dbReference type="InterPro" id="IPR036291">
    <property type="entry name" value="NAD(P)-bd_dom_sf"/>
</dbReference>
<proteinExistence type="predicted"/>
<dbReference type="Proteomes" id="UP000263993">
    <property type="component" value="Unassembled WGS sequence"/>
</dbReference>